<evidence type="ECO:0000313" key="1">
    <source>
        <dbReference type="EMBL" id="RYC69740.1"/>
    </source>
</evidence>
<gene>
    <name evidence="1" type="ORF">EQG79_14185</name>
</gene>
<keyword evidence="2" id="KW-1185">Reference proteome</keyword>
<comment type="caution">
    <text evidence="1">The sequence shown here is derived from an EMBL/GenBank/DDBJ whole genome shotgun (WGS) entry which is preliminary data.</text>
</comment>
<dbReference type="EMBL" id="SBLB01000003">
    <property type="protein sequence ID" value="RYC69740.1"/>
    <property type="molecule type" value="Genomic_DNA"/>
</dbReference>
<reference evidence="1 2" key="1">
    <citation type="submission" date="2019-01" db="EMBL/GenBank/DDBJ databases">
        <title>Spirosoma flava sp. nov., a propanil-degrading bacterium isolated from herbicide-contaminated soil.</title>
        <authorList>
            <person name="Zhang L."/>
            <person name="Jiang J.-D."/>
        </authorList>
    </citation>
    <scope>NUCLEOTIDE SEQUENCE [LARGE SCALE GENOMIC DNA]</scope>
    <source>
        <strain evidence="1 2">TY50</strain>
    </source>
</reference>
<dbReference type="Proteomes" id="UP000290407">
    <property type="component" value="Unassembled WGS sequence"/>
</dbReference>
<sequence>MTYNELDINQKINYKAAVSAWAEYAVEHFQTSLDKKVYRVRNTKKGRRQGNKNASGALRRTWYQNVASSGERVVMQFLQYGRYLDMGVGRGTTHTDRLVNRQLRLGATGRVRKAWYSKRKGYEIKRLREILAAQNINVGLDLIENALNITVAINR</sequence>
<name>A0A4Q2UQ35_9BACT</name>
<dbReference type="RefSeq" id="WP_129602041.1">
    <property type="nucleotide sequence ID" value="NZ_SBLB01000003.1"/>
</dbReference>
<accession>A0A4Q2UQ35</accession>
<evidence type="ECO:0000313" key="2">
    <source>
        <dbReference type="Proteomes" id="UP000290407"/>
    </source>
</evidence>
<proteinExistence type="predicted"/>
<dbReference type="AlphaFoldDB" id="A0A4Q2UQ35"/>
<organism evidence="1 2">
    <name type="scientific">Spirosoma sordidisoli</name>
    <dbReference type="NCBI Taxonomy" id="2502893"/>
    <lineage>
        <taxon>Bacteria</taxon>
        <taxon>Pseudomonadati</taxon>
        <taxon>Bacteroidota</taxon>
        <taxon>Cytophagia</taxon>
        <taxon>Cytophagales</taxon>
        <taxon>Cytophagaceae</taxon>
        <taxon>Spirosoma</taxon>
    </lineage>
</organism>
<protein>
    <submittedName>
        <fullName evidence="1">Uncharacterized protein</fullName>
    </submittedName>
</protein>